<proteinExistence type="predicted"/>
<feature type="domain" description="Transcription factor IIIC subunit 5 HTH" evidence="2">
    <location>
        <begin position="144"/>
        <end position="263"/>
    </location>
</feature>
<organism evidence="3">
    <name type="scientific">Nematocida ausubeli (strain ATCC PRA-371 / ERTm2)</name>
    <name type="common">Nematode killer fungus</name>
    <dbReference type="NCBI Taxonomy" id="1913371"/>
    <lineage>
        <taxon>Eukaryota</taxon>
        <taxon>Fungi</taxon>
        <taxon>Fungi incertae sedis</taxon>
        <taxon>Microsporidia</taxon>
        <taxon>Nematocida</taxon>
    </lineage>
</organism>
<dbReference type="PANTHER" id="PTHR13230">
    <property type="entry name" value="GENERAL TRANSCRIPTION FACTOR IIIC, POLYPEPTIDE 5"/>
    <property type="match status" value="1"/>
</dbReference>
<dbReference type="GO" id="GO:0001002">
    <property type="term" value="F:RNA polymerase III type 1 promoter sequence-specific DNA binding"/>
    <property type="evidence" value="ECO:0007669"/>
    <property type="project" value="TreeGrafter"/>
</dbReference>
<reference evidence="3" key="1">
    <citation type="submission" date="2011-03" db="EMBL/GenBank/DDBJ databases">
        <title>The Genome Sequence of Nematocida sp1 strain ERTm2.</title>
        <authorList>
            <consortium name="The Broad Institute Genome Sequencing Platform"/>
            <consortium name="The Broad Institute Genome Sequencing Center for Infectious Disease"/>
            <person name="Cuomo C."/>
            <person name="Troemel E."/>
            <person name="Young S.K."/>
            <person name="Zeng Q."/>
            <person name="Gargeya S."/>
            <person name="Fitzgerald M."/>
            <person name="Haas B."/>
            <person name="Abouelleil A."/>
            <person name="Alvarado L."/>
            <person name="Arachchi H.M."/>
            <person name="Berlin A."/>
            <person name="Brown A."/>
            <person name="Chapman S.B."/>
            <person name="Chen Z."/>
            <person name="Dunbar C."/>
            <person name="Freedman E."/>
            <person name="Gearin G."/>
            <person name="Gellesch M."/>
            <person name="Goldberg J."/>
            <person name="Griggs A."/>
            <person name="Gujja S."/>
            <person name="Heilman E.R."/>
            <person name="Heiman D."/>
            <person name="Howarth C."/>
            <person name="Larson L."/>
            <person name="Lui A."/>
            <person name="MacDonald P.J.P."/>
            <person name="Mehta T."/>
            <person name="Montmayeur A."/>
            <person name="Murphy C."/>
            <person name="Neiman D."/>
            <person name="Pearson M."/>
            <person name="Priest M."/>
            <person name="Roberts A."/>
            <person name="Saif S."/>
            <person name="Shea T."/>
            <person name="Shenoy N."/>
            <person name="Sisk P."/>
            <person name="Stolte C."/>
            <person name="Sykes S."/>
            <person name="White J."/>
            <person name="Yandava C."/>
            <person name="Wortman J."/>
            <person name="Nusbaum C."/>
            <person name="Birren B."/>
        </authorList>
    </citation>
    <scope>NUCLEOTIDE SEQUENCE</scope>
    <source>
        <strain evidence="3">ERTm2</strain>
    </source>
</reference>
<dbReference type="Pfam" id="PF09734">
    <property type="entry name" value="Tau95"/>
    <property type="match status" value="1"/>
</dbReference>
<sequence>MGNLFAKEKLKSLSLITLPGGCDGYVWTGESLHLRESPQKKEIRLEEKKTDANMYVASKEGDTVLIYGQVDMHLQPILSDFYIPMPHESLTFYKEMGERMEGSITTELAKYFNKHTSSNEVPFYPVPVTTLSGVFKYYNFKEFKNTQKRRQLVKKIRIEEEVPEADPAIEKSVKKQIGVRYGEFKEVLMLAFKKRRVWPIKGLEKYFKEHQKDFQAWKWSSVKNILACIAYTYSTGPWKKLWVQYGYNPTKDQEAYKYQVYMWKNVSKAFVIMDNPEVYEKIKETPEFTQRVFSARTGFLTDKALAYMHKKFSEMAVPEPEKPAEQPDLFHSMDFETLDN</sequence>
<evidence type="ECO:0000256" key="1">
    <source>
        <dbReference type="SAM" id="MobiDB-lite"/>
    </source>
</evidence>
<evidence type="ECO:0000259" key="2">
    <source>
        <dbReference type="Pfam" id="PF09734"/>
    </source>
</evidence>
<dbReference type="InterPro" id="IPR019136">
    <property type="entry name" value="TF_IIIC_su-5_HTH"/>
</dbReference>
<dbReference type="HOGENOM" id="CLU_824125_0_0_1"/>
<accession>H8Z9M2</accession>
<dbReference type="STRING" id="944018.H8Z9M2"/>
<gene>
    <name evidence="3" type="ORF">NERG_00293</name>
</gene>
<dbReference type="EMBL" id="JH604633">
    <property type="protein sequence ID" value="EHY66653.1"/>
    <property type="molecule type" value="Genomic_DNA"/>
</dbReference>
<feature type="region of interest" description="Disordered" evidence="1">
    <location>
        <begin position="321"/>
        <end position="340"/>
    </location>
</feature>
<dbReference type="GO" id="GO:0006384">
    <property type="term" value="P:transcription initiation at RNA polymerase III promoter"/>
    <property type="evidence" value="ECO:0007669"/>
    <property type="project" value="InterPro"/>
</dbReference>
<name>H8Z9M2_NEMA1</name>
<dbReference type="AlphaFoldDB" id="H8Z9M2"/>
<protein>
    <recommendedName>
        <fullName evidence="2">Transcription factor IIIC subunit 5 HTH domain-containing protein</fullName>
    </recommendedName>
</protein>
<evidence type="ECO:0000313" key="3">
    <source>
        <dbReference type="EMBL" id="EHY66653.1"/>
    </source>
</evidence>
<dbReference type="PANTHER" id="PTHR13230:SF5">
    <property type="entry name" value="GENERAL TRANSCRIPTION FACTOR 3C POLYPEPTIDE 5"/>
    <property type="match status" value="1"/>
</dbReference>
<dbReference type="GO" id="GO:0001003">
    <property type="term" value="F:RNA polymerase III type 2 promoter sequence-specific DNA binding"/>
    <property type="evidence" value="ECO:0007669"/>
    <property type="project" value="TreeGrafter"/>
</dbReference>
<dbReference type="Proteomes" id="UP000005622">
    <property type="component" value="Unassembled WGS sequence"/>
</dbReference>
<dbReference type="InterPro" id="IPR040454">
    <property type="entry name" value="TF_IIIC_Tfc1/Sfc1"/>
</dbReference>
<dbReference type="GO" id="GO:0000127">
    <property type="term" value="C:transcription factor TFIIIC complex"/>
    <property type="evidence" value="ECO:0007669"/>
    <property type="project" value="InterPro"/>
</dbReference>